<geneLocation type="plasmid" evidence="2 3">
    <name>unnamed4</name>
</geneLocation>
<protein>
    <submittedName>
        <fullName evidence="2">Uncharacterized protein</fullName>
    </submittedName>
</protein>
<reference evidence="2 3" key="1">
    <citation type="submission" date="2018-11" db="EMBL/GenBank/DDBJ databases">
        <title>Deinococcus shelandsis sp. nov., isolated from South Shetland Islands soil of Antarctica.</title>
        <authorList>
            <person name="Tian J."/>
        </authorList>
    </citation>
    <scope>NUCLEOTIDE SEQUENCE [LARGE SCALE GENOMIC DNA]</scope>
    <source>
        <strain evidence="2 3">S14-83T</strain>
        <plasmid evidence="2 3">unnamed4</plasmid>
    </source>
</reference>
<feature type="region of interest" description="Disordered" evidence="1">
    <location>
        <begin position="44"/>
        <end position="69"/>
    </location>
</feature>
<keyword evidence="3" id="KW-1185">Reference proteome</keyword>
<gene>
    <name evidence="2" type="ORF">EHF33_20675</name>
</gene>
<dbReference type="RefSeq" id="WP_124875825.1">
    <property type="nucleotide sequence ID" value="NZ_CP034188.1"/>
</dbReference>
<dbReference type="EMBL" id="CP034188">
    <property type="protein sequence ID" value="AZI45327.1"/>
    <property type="molecule type" value="Genomic_DNA"/>
</dbReference>
<accession>A0A3G8YMA2</accession>
<keyword evidence="2" id="KW-0614">Plasmid</keyword>
<feature type="compositionally biased region" description="Polar residues" evidence="1">
    <location>
        <begin position="45"/>
        <end position="56"/>
    </location>
</feature>
<sequence>MAKSDTVMAIKDKFGADVDEALSQKKLDALLATADKPAFDALLANLTNGDPSNDPSETQDDGEVPEGKRRVKLGKKAQPGVTFLHPGDKITIGETPVLVTDDDWTAQKIRQEELALV</sequence>
<dbReference type="Proteomes" id="UP000276417">
    <property type="component" value="Plasmid unnamed4"/>
</dbReference>
<dbReference type="OrthoDB" id="71839at2"/>
<evidence type="ECO:0000256" key="1">
    <source>
        <dbReference type="SAM" id="MobiDB-lite"/>
    </source>
</evidence>
<evidence type="ECO:0000313" key="2">
    <source>
        <dbReference type="EMBL" id="AZI45327.1"/>
    </source>
</evidence>
<proteinExistence type="predicted"/>
<dbReference type="AlphaFoldDB" id="A0A3G8YMA2"/>
<evidence type="ECO:0000313" key="3">
    <source>
        <dbReference type="Proteomes" id="UP000276417"/>
    </source>
</evidence>
<name>A0A3G8YMA2_9DEIO</name>
<organism evidence="2 3">
    <name type="scientific">Deinococcus psychrotolerans</name>
    <dbReference type="NCBI Taxonomy" id="2489213"/>
    <lineage>
        <taxon>Bacteria</taxon>
        <taxon>Thermotogati</taxon>
        <taxon>Deinococcota</taxon>
        <taxon>Deinococci</taxon>
        <taxon>Deinococcales</taxon>
        <taxon>Deinococcaceae</taxon>
        <taxon>Deinococcus</taxon>
    </lineage>
</organism>
<dbReference type="KEGG" id="dph:EHF33_20675"/>